<organism evidence="2 3">
    <name type="scientific">Pseudorhizobium tarimense</name>
    <dbReference type="NCBI Taxonomy" id="1079109"/>
    <lineage>
        <taxon>Bacteria</taxon>
        <taxon>Pseudomonadati</taxon>
        <taxon>Pseudomonadota</taxon>
        <taxon>Alphaproteobacteria</taxon>
        <taxon>Hyphomicrobiales</taxon>
        <taxon>Rhizobiaceae</taxon>
        <taxon>Rhizobium/Agrobacterium group</taxon>
        <taxon>Pseudorhizobium</taxon>
    </lineage>
</organism>
<dbReference type="InterPro" id="IPR020835">
    <property type="entry name" value="Catalase_sf"/>
</dbReference>
<reference evidence="2 3" key="1">
    <citation type="submission" date="2024-06" db="EMBL/GenBank/DDBJ databases">
        <title>Genomic Encyclopedia of Type Strains, Phase IV (KMG-IV): sequencing the most valuable type-strain genomes for metagenomic binning, comparative biology and taxonomic classification.</title>
        <authorList>
            <person name="Goeker M."/>
        </authorList>
    </citation>
    <scope>NUCLEOTIDE SEQUENCE [LARGE SCALE GENOMIC DNA]</scope>
    <source>
        <strain evidence="2 3">DSM 105042</strain>
    </source>
</reference>
<feature type="region of interest" description="Disordered" evidence="1">
    <location>
        <begin position="1"/>
        <end position="27"/>
    </location>
</feature>
<gene>
    <name evidence="2" type="ORF">ABID21_000063</name>
</gene>
<dbReference type="CDD" id="cd08152">
    <property type="entry name" value="y4iL_like"/>
    <property type="match status" value="1"/>
</dbReference>
<proteinExistence type="predicted"/>
<dbReference type="PANTHER" id="PTHR36195:SF4">
    <property type="entry name" value="DOMAIN PROTEIN, PUTATIVE (AFU_ORTHOLOGUE AFUA_5G01990)-RELATED"/>
    <property type="match status" value="1"/>
</dbReference>
<dbReference type="RefSeq" id="WP_247242030.1">
    <property type="nucleotide sequence ID" value="NZ_JALJRA010000001.1"/>
</dbReference>
<keyword evidence="3" id="KW-1185">Reference proteome</keyword>
<accession>A0ABV2H0B6</accession>
<feature type="compositionally biased region" description="Acidic residues" evidence="1">
    <location>
        <begin position="15"/>
        <end position="24"/>
    </location>
</feature>
<dbReference type="SUPFAM" id="SSF56634">
    <property type="entry name" value="Heme-dependent catalase-like"/>
    <property type="match status" value="1"/>
</dbReference>
<sequence length="380" mass="41366">MISRLAFTPAPYSPDVEELQPDEAETSRKLAETMVSICEKTYEDSGHAIRAVHAKSHGLLAATFEVLDDLPPELAQGLFAKPGRYEAVVRLSTTPGDLLHDSVSTPRGMALKVLNVEGPRLPGSAQSTSQDFIMVNGKEFNSPSGKAFLKNLKLLAATTDKAEGAKEVFSKVLKGIEGALESIGKESTAMKAMGGNPETHILGESFFAQLPLRYGDHIAKVAVVPASQNLKSLAGTKVDTGEDADVIRHETEDFFDHETAVWHLQVQLCHDLETMPVESTEAWDETKSPFITVATITAGPQEAWSEELSREVDDGMHFSPWNGLAAHQPLGAIMRMRKLSYERSAGFRSERNETSVQEPVRCPFGRTAIGQADRLSGQHG</sequence>
<comment type="caution">
    <text evidence="2">The sequence shown here is derived from an EMBL/GenBank/DDBJ whole genome shotgun (WGS) entry which is preliminary data.</text>
</comment>
<protein>
    <recommendedName>
        <fullName evidence="4">Catalase</fullName>
    </recommendedName>
</protein>
<evidence type="ECO:0000256" key="1">
    <source>
        <dbReference type="SAM" id="MobiDB-lite"/>
    </source>
</evidence>
<evidence type="ECO:0008006" key="4">
    <source>
        <dbReference type="Google" id="ProtNLM"/>
    </source>
</evidence>
<evidence type="ECO:0000313" key="3">
    <source>
        <dbReference type="Proteomes" id="UP001549031"/>
    </source>
</evidence>
<name>A0ABV2H0B6_9HYPH</name>
<dbReference type="EMBL" id="JBEPLJ010000001">
    <property type="protein sequence ID" value="MET3583971.1"/>
    <property type="molecule type" value="Genomic_DNA"/>
</dbReference>
<dbReference type="Gene3D" id="2.40.180.10">
    <property type="entry name" value="Catalase core domain"/>
    <property type="match status" value="1"/>
</dbReference>
<dbReference type="Proteomes" id="UP001549031">
    <property type="component" value="Unassembled WGS sequence"/>
</dbReference>
<evidence type="ECO:0000313" key="2">
    <source>
        <dbReference type="EMBL" id="MET3583971.1"/>
    </source>
</evidence>
<dbReference type="PANTHER" id="PTHR36195">
    <property type="entry name" value="DOMAIN PROTEIN, PUTATIVE (AFU_ORTHOLOGUE AFUA_5G01990)-RELATED-RELATED"/>
    <property type="match status" value="1"/>
</dbReference>